<evidence type="ECO:0000256" key="13">
    <source>
        <dbReference type="SAM" id="SignalP"/>
    </source>
</evidence>
<dbReference type="PROSITE" id="PS01207">
    <property type="entry name" value="GLYPICAN"/>
    <property type="match status" value="1"/>
</dbReference>
<accession>A0A7J7JKS1</accession>
<dbReference type="PANTHER" id="PTHR10822:SF30">
    <property type="entry name" value="DALLY-LIKE, ISOFORM A"/>
    <property type="match status" value="1"/>
</dbReference>
<sequence>MLYLPIFTLAASVLVTQCDGLSRKDACTAATLAYTQMGFPVIDVPTTARKGRKSQICYASTTCCSEEMEDNFKSFSKTNLGRQIANYTEYTRTGFITATAQFNEFFLDLLKTTQSDLDRMFNSAYGLMYKQNEDVFKQLFANFQRYYKNGDINLNEAMNTVYLLFIRQYSLLLCNIYYSIFDSCDTPGGIYNLPDSVFFTDVFTRMFVMQSPEYMYSSKYMACISSKMQDLQPFGDIPATVSRNVRQAFVAARTFVQGLAVGRNVALKMAEVQVTDSCTDAYVKHSICPTCLGMSNVLPCLEYCVNVIGGCLAYHSQISDSWVKYTEAMDDLAERLEGSGNFNIDVVITPLKDLISEAIMAYHENSKPVRDKMFSNDMCGTPPAANSRGKRGIRSKKKQRGQAKTVIGQQSRLVTLVRDIKLRIKRVKAVWTNLPGTMCNNTLTAKAGSRQCWNGDEINRYSKTIAGNGVLANVENPEVYVSLGDANSIVNEQIAELEKAARHLSNAKLGIDVDWLDFDINVLPVSKSVGTVPEMETNRHTTQMSIETNSMLSVSTLDDEDNIVLGSSGEAPSKETKSESTGAYIDVGSGYNSVRITPFSSTSKVKGNKQKEKNKRPERLLETGSGTLYEEDGPFLIPIVANSQNSGKVVNPDTIEGSGGPILFNTYISPDDEDYYVPIPKKDNPNSLNKNIKEVVATPKRLNLDVSTPKSSSKSLTFSTTWITFGTTICLVLFSL</sequence>
<keyword evidence="6" id="KW-0654">Proteoglycan</keyword>
<evidence type="ECO:0000256" key="9">
    <source>
        <dbReference type="ARBA" id="ARBA00023207"/>
    </source>
</evidence>
<keyword evidence="9" id="KW-0357">Heparan sulfate</keyword>
<dbReference type="InterPro" id="IPR019803">
    <property type="entry name" value="Glypican_CS"/>
</dbReference>
<evidence type="ECO:0000256" key="10">
    <source>
        <dbReference type="ARBA" id="ARBA00023288"/>
    </source>
</evidence>
<gene>
    <name evidence="14" type="ORF">EB796_015466</name>
</gene>
<comment type="subcellular location">
    <subcellularLocation>
        <location evidence="1">Cell membrane</location>
        <topology evidence="1">Lipid-anchor</topology>
        <topology evidence="1">GPI-anchor</topology>
    </subcellularLocation>
</comment>
<evidence type="ECO:0000256" key="2">
    <source>
        <dbReference type="ARBA" id="ARBA00010260"/>
    </source>
</evidence>
<evidence type="ECO:0000256" key="8">
    <source>
        <dbReference type="ARBA" id="ARBA00023180"/>
    </source>
</evidence>
<dbReference type="InterPro" id="IPR001863">
    <property type="entry name" value="Glypican"/>
</dbReference>
<proteinExistence type="inferred from homology"/>
<keyword evidence="3" id="KW-1003">Cell membrane</keyword>
<dbReference type="Pfam" id="PF01153">
    <property type="entry name" value="Glypican"/>
    <property type="match status" value="2"/>
</dbReference>
<evidence type="ECO:0000256" key="5">
    <source>
        <dbReference type="ARBA" id="ARBA00022729"/>
    </source>
</evidence>
<feature type="compositionally biased region" description="Basic and acidic residues" evidence="12">
    <location>
        <begin position="609"/>
        <end position="621"/>
    </location>
</feature>
<dbReference type="GO" id="GO:0009986">
    <property type="term" value="C:cell surface"/>
    <property type="evidence" value="ECO:0007669"/>
    <property type="project" value="TreeGrafter"/>
</dbReference>
<feature type="region of interest" description="Disordered" evidence="12">
    <location>
        <begin position="601"/>
        <end position="621"/>
    </location>
</feature>
<keyword evidence="8" id="KW-0325">Glycoprotein</keyword>
<dbReference type="GO" id="GO:0045202">
    <property type="term" value="C:synapse"/>
    <property type="evidence" value="ECO:0007669"/>
    <property type="project" value="TreeGrafter"/>
</dbReference>
<organism evidence="14 15">
    <name type="scientific">Bugula neritina</name>
    <name type="common">Brown bryozoan</name>
    <name type="synonym">Sertularia neritina</name>
    <dbReference type="NCBI Taxonomy" id="10212"/>
    <lineage>
        <taxon>Eukaryota</taxon>
        <taxon>Metazoa</taxon>
        <taxon>Spiralia</taxon>
        <taxon>Lophotrochozoa</taxon>
        <taxon>Bryozoa</taxon>
        <taxon>Gymnolaemata</taxon>
        <taxon>Cheilostomatida</taxon>
        <taxon>Flustrina</taxon>
        <taxon>Buguloidea</taxon>
        <taxon>Bugulidae</taxon>
        <taxon>Bugula</taxon>
    </lineage>
</organism>
<dbReference type="GO" id="GO:0005886">
    <property type="term" value="C:plasma membrane"/>
    <property type="evidence" value="ECO:0007669"/>
    <property type="project" value="UniProtKB-SubCell"/>
</dbReference>
<feature type="chain" id="PRO_5029675122" evidence="13">
    <location>
        <begin position="21"/>
        <end position="736"/>
    </location>
</feature>
<evidence type="ECO:0000256" key="12">
    <source>
        <dbReference type="SAM" id="MobiDB-lite"/>
    </source>
</evidence>
<keyword evidence="7" id="KW-0472">Membrane</keyword>
<reference evidence="14" key="1">
    <citation type="submission" date="2020-06" db="EMBL/GenBank/DDBJ databases">
        <title>Draft genome of Bugula neritina, a colonial animal packing powerful symbionts and potential medicines.</title>
        <authorList>
            <person name="Rayko M."/>
        </authorList>
    </citation>
    <scope>NUCLEOTIDE SEQUENCE [LARGE SCALE GENOMIC DNA]</scope>
    <source>
        <strain evidence="14">Kwan_BN1</strain>
    </source>
</reference>
<name>A0A7J7JKS1_BUGNE</name>
<evidence type="ECO:0000256" key="6">
    <source>
        <dbReference type="ARBA" id="ARBA00022974"/>
    </source>
</evidence>
<dbReference type="Proteomes" id="UP000593567">
    <property type="component" value="Unassembled WGS sequence"/>
</dbReference>
<evidence type="ECO:0000256" key="4">
    <source>
        <dbReference type="ARBA" id="ARBA00022622"/>
    </source>
</evidence>
<evidence type="ECO:0000256" key="11">
    <source>
        <dbReference type="RuleBase" id="RU003518"/>
    </source>
</evidence>
<dbReference type="EMBL" id="VXIV02002320">
    <property type="protein sequence ID" value="KAF6026221.1"/>
    <property type="molecule type" value="Genomic_DNA"/>
</dbReference>
<keyword evidence="4" id="KW-0336">GPI-anchor</keyword>
<dbReference type="GO" id="GO:0005576">
    <property type="term" value="C:extracellular region"/>
    <property type="evidence" value="ECO:0007669"/>
    <property type="project" value="TreeGrafter"/>
</dbReference>
<evidence type="ECO:0000256" key="1">
    <source>
        <dbReference type="ARBA" id="ARBA00004609"/>
    </source>
</evidence>
<dbReference type="GO" id="GO:1905475">
    <property type="term" value="P:regulation of protein localization to membrane"/>
    <property type="evidence" value="ECO:0007669"/>
    <property type="project" value="TreeGrafter"/>
</dbReference>
<evidence type="ECO:0000313" key="14">
    <source>
        <dbReference type="EMBL" id="KAF6026221.1"/>
    </source>
</evidence>
<dbReference type="AlphaFoldDB" id="A0A7J7JKS1"/>
<protein>
    <submittedName>
        <fullName evidence="14">Dlp</fullName>
    </submittedName>
</protein>
<evidence type="ECO:0000313" key="15">
    <source>
        <dbReference type="Proteomes" id="UP000593567"/>
    </source>
</evidence>
<evidence type="ECO:0000256" key="3">
    <source>
        <dbReference type="ARBA" id="ARBA00022475"/>
    </source>
</evidence>
<comment type="caution">
    <text evidence="14">The sequence shown here is derived from an EMBL/GenBank/DDBJ whole genome shotgun (WGS) entry which is preliminary data.</text>
</comment>
<dbReference type="GO" id="GO:0098552">
    <property type="term" value="C:side of membrane"/>
    <property type="evidence" value="ECO:0007669"/>
    <property type="project" value="UniProtKB-KW"/>
</dbReference>
<dbReference type="OrthoDB" id="10010764at2759"/>
<dbReference type="GO" id="GO:0009966">
    <property type="term" value="P:regulation of signal transduction"/>
    <property type="evidence" value="ECO:0007669"/>
    <property type="project" value="InterPro"/>
</dbReference>
<keyword evidence="15" id="KW-1185">Reference proteome</keyword>
<evidence type="ECO:0000256" key="7">
    <source>
        <dbReference type="ARBA" id="ARBA00023136"/>
    </source>
</evidence>
<keyword evidence="5 13" id="KW-0732">Signal</keyword>
<dbReference type="GO" id="GO:0016477">
    <property type="term" value="P:cell migration"/>
    <property type="evidence" value="ECO:0007669"/>
    <property type="project" value="TreeGrafter"/>
</dbReference>
<dbReference type="PANTHER" id="PTHR10822">
    <property type="entry name" value="GLYPICAN"/>
    <property type="match status" value="1"/>
</dbReference>
<feature type="signal peptide" evidence="13">
    <location>
        <begin position="1"/>
        <end position="20"/>
    </location>
</feature>
<keyword evidence="10" id="KW-0449">Lipoprotein</keyword>
<comment type="similarity">
    <text evidence="2 11">Belongs to the glypican family.</text>
</comment>